<dbReference type="EMBL" id="VWRR01000005">
    <property type="protein sequence ID" value="KAF6003949.1"/>
    <property type="molecule type" value="Genomic_DNA"/>
</dbReference>
<comment type="caution">
    <text evidence="1">The sequence shown here is derived from an EMBL/GenBank/DDBJ whole genome shotgun (WGS) entry which is preliminary data.</text>
</comment>
<name>A0A7J7IMK1_9RHOD</name>
<reference evidence="1 2" key="1">
    <citation type="journal article" date="2020" name="J. Phycol.">
        <title>Comparative genome analysis reveals Cyanidiococcus gen. nov., a new extremophilic red algal genus sister to Cyanidioschyzon (Cyanidioschyzonaceae, Rhodophyta).</title>
        <authorList>
            <person name="Liu S.-L."/>
            <person name="Chiang Y.-R."/>
            <person name="Yoon H.S."/>
            <person name="Fu H.-Y."/>
        </authorList>
    </citation>
    <scope>NUCLEOTIDE SEQUENCE [LARGE SCALE GENOMIC DNA]</scope>
    <source>
        <strain evidence="1 2">THAL066</strain>
    </source>
</reference>
<proteinExistence type="predicted"/>
<evidence type="ECO:0000313" key="1">
    <source>
        <dbReference type="EMBL" id="KAF6003949.1"/>
    </source>
</evidence>
<dbReference type="Proteomes" id="UP000530660">
    <property type="component" value="Unassembled WGS sequence"/>
</dbReference>
<sequence length="182" mass="19727">MGLFDDSRIRARRSSRVNPLENDDAFIGAGIRAALALFRGIHVNSAHSGGEHVSMASLRTAQVLKHLSASVFVRAGCRGLAVRATTTQPVDTSKGRVVAQSALSFQYQLRRNIRKLKEALNDPETKLEVTAADKDACVAEMAAFAKRCGISVTETWLREKVPIADSYTLGELASLVEDTSLN</sequence>
<accession>A0A7J7IMK1</accession>
<dbReference type="OrthoDB" id="10460944at2759"/>
<dbReference type="AlphaFoldDB" id="A0A7J7IMK1"/>
<gene>
    <name evidence="1" type="ORF">F1559_004297</name>
</gene>
<organism evidence="1 2">
    <name type="scientific">Cyanidiococcus yangmingshanensis</name>
    <dbReference type="NCBI Taxonomy" id="2690220"/>
    <lineage>
        <taxon>Eukaryota</taxon>
        <taxon>Rhodophyta</taxon>
        <taxon>Bangiophyceae</taxon>
        <taxon>Cyanidiales</taxon>
        <taxon>Cyanidiaceae</taxon>
        <taxon>Cyanidiococcus</taxon>
    </lineage>
</organism>
<evidence type="ECO:0000313" key="2">
    <source>
        <dbReference type="Proteomes" id="UP000530660"/>
    </source>
</evidence>
<protein>
    <submittedName>
        <fullName evidence="1">Uncharacterized protein</fullName>
    </submittedName>
</protein>
<keyword evidence="2" id="KW-1185">Reference proteome</keyword>